<dbReference type="InterPro" id="IPR013976">
    <property type="entry name" value="HDOD"/>
</dbReference>
<dbReference type="PANTHER" id="PTHR33525:SF6">
    <property type="entry name" value="HDOD DOMAIN-CONTAINING PROTEIN"/>
    <property type="match status" value="1"/>
</dbReference>
<evidence type="ECO:0000313" key="2">
    <source>
        <dbReference type="EMBL" id="OUR81122.1"/>
    </source>
</evidence>
<organism evidence="2 3">
    <name type="scientific">Colwellia psychrerythraea</name>
    <name type="common">Vibrio psychroerythus</name>
    <dbReference type="NCBI Taxonomy" id="28229"/>
    <lineage>
        <taxon>Bacteria</taxon>
        <taxon>Pseudomonadati</taxon>
        <taxon>Pseudomonadota</taxon>
        <taxon>Gammaproteobacteria</taxon>
        <taxon>Alteromonadales</taxon>
        <taxon>Colwelliaceae</taxon>
        <taxon>Colwellia</taxon>
    </lineage>
</organism>
<dbReference type="InterPro" id="IPR052340">
    <property type="entry name" value="RNase_Y/CdgJ"/>
</dbReference>
<dbReference type="PANTHER" id="PTHR33525">
    <property type="match status" value="1"/>
</dbReference>
<evidence type="ECO:0000259" key="1">
    <source>
        <dbReference type="PROSITE" id="PS51833"/>
    </source>
</evidence>
<dbReference type="Gene3D" id="1.10.3210.10">
    <property type="entry name" value="Hypothetical protein af1432"/>
    <property type="match status" value="1"/>
</dbReference>
<dbReference type="PROSITE" id="PS51833">
    <property type="entry name" value="HDOD"/>
    <property type="match status" value="1"/>
</dbReference>
<evidence type="ECO:0000313" key="3">
    <source>
        <dbReference type="Proteomes" id="UP000243053"/>
    </source>
</evidence>
<sequence length="277" mass="31074">MINLDNKKMASVVSSFQIPVKPQILTEMQLLLDEEEPDIESIADLISNDVGLSSAILKIINSPFYGMNRRISEIKQAVMILGLKAINGLVTALLLKSSFQGNACISLERFWDDSLDVANAMTFIGNKVKNKIPVDILYSIGLFQNCGIPLLALKFDDYKEVLIEANSSGNNSIELEERKYQTNHAVLGYYVASSWHLPKEICELILRHHELDFLFEISGNKEQLAFAALKAAEHLVERVKRHNASPDWEDIKEGVLDVLGLTSIDYADLEDDFAELF</sequence>
<dbReference type="EMBL" id="MAAF01000053">
    <property type="protein sequence ID" value="OUR81122.1"/>
    <property type="molecule type" value="Genomic_DNA"/>
</dbReference>
<dbReference type="SUPFAM" id="SSF109604">
    <property type="entry name" value="HD-domain/PDEase-like"/>
    <property type="match status" value="1"/>
</dbReference>
<reference evidence="3" key="1">
    <citation type="journal article" date="2017" name="Proc. Natl. Acad. Sci. U.S.A.">
        <title>Simulation of Deepwater Horizon oil plume reveals substrate specialization within a complex community of hydrocarbon degraders.</title>
        <authorList>
            <person name="Hu P."/>
            <person name="Dubinsky E.A."/>
            <person name="Probst A.J."/>
            <person name="Wang J."/>
            <person name="Sieber C.M.K."/>
            <person name="Tom L.M."/>
            <person name="Gardinali P."/>
            <person name="Banfield J.F."/>
            <person name="Atlas R.M."/>
            <person name="Andersen G.L."/>
        </authorList>
    </citation>
    <scope>NUCLEOTIDE SEQUENCE [LARGE SCALE GENOMIC DNA]</scope>
</reference>
<proteinExistence type="predicted"/>
<dbReference type="Pfam" id="PF08668">
    <property type="entry name" value="HDOD"/>
    <property type="match status" value="1"/>
</dbReference>
<gene>
    <name evidence="2" type="ORF">A9Q75_08335</name>
</gene>
<protein>
    <recommendedName>
        <fullName evidence="1">HDOD domain-containing protein</fullName>
    </recommendedName>
</protein>
<dbReference type="Proteomes" id="UP000243053">
    <property type="component" value="Unassembled WGS sequence"/>
</dbReference>
<accession>A0A1Y5EEF0</accession>
<dbReference type="AlphaFoldDB" id="A0A1Y5EEF0"/>
<comment type="caution">
    <text evidence="2">The sequence shown here is derived from an EMBL/GenBank/DDBJ whole genome shotgun (WGS) entry which is preliminary data.</text>
</comment>
<feature type="domain" description="HDOD" evidence="1">
    <location>
        <begin position="18"/>
        <end position="211"/>
    </location>
</feature>
<name>A0A1Y5EEF0_COLPS</name>